<evidence type="ECO:0000256" key="6">
    <source>
        <dbReference type="ARBA" id="ARBA00013185"/>
    </source>
</evidence>
<accession>A0ABW9ZXG0</accession>
<protein>
    <recommendedName>
        <fullName evidence="7 11">Aldose 1-epimerase</fullName>
        <ecNumber evidence="6 11">5.1.3.3</ecNumber>
    </recommendedName>
</protein>
<evidence type="ECO:0000256" key="1">
    <source>
        <dbReference type="ARBA" id="ARBA00001614"/>
    </source>
</evidence>
<comment type="similarity">
    <text evidence="4 11">Belongs to the aldose epimerase family.</text>
</comment>
<proteinExistence type="inferred from homology"/>
<gene>
    <name evidence="13" type="ORF">GWC95_07965</name>
</gene>
<dbReference type="SUPFAM" id="SSF74650">
    <property type="entry name" value="Galactose mutarotase-like"/>
    <property type="match status" value="1"/>
</dbReference>
<evidence type="ECO:0000313" key="13">
    <source>
        <dbReference type="EMBL" id="NCI49853.1"/>
    </source>
</evidence>
<dbReference type="InterPro" id="IPR011013">
    <property type="entry name" value="Gal_mutarotase_sf_dom"/>
</dbReference>
<keyword evidence="9 11" id="KW-0413">Isomerase</keyword>
<name>A0ABW9ZXG0_9BACT</name>
<dbReference type="InterPro" id="IPR014718">
    <property type="entry name" value="GH-type_carb-bd"/>
</dbReference>
<comment type="pathway">
    <text evidence="3 11">Carbohydrate metabolism; hexose metabolism.</text>
</comment>
<evidence type="ECO:0000256" key="5">
    <source>
        <dbReference type="ARBA" id="ARBA00011245"/>
    </source>
</evidence>
<dbReference type="Gene3D" id="2.70.98.10">
    <property type="match status" value="1"/>
</dbReference>
<evidence type="ECO:0000256" key="7">
    <source>
        <dbReference type="ARBA" id="ARBA00014165"/>
    </source>
</evidence>
<dbReference type="RefSeq" id="WP_161818159.1">
    <property type="nucleotide sequence ID" value="NZ_JAACJS010000011.1"/>
</dbReference>
<feature type="signal peptide" evidence="12">
    <location>
        <begin position="1"/>
        <end position="20"/>
    </location>
</feature>
<sequence length="375" mass="40664">MKKQLFLLLTACAALFTACNDDKTKDTTNMKPTITEKPFGVLGNEPVTQYTLTNANGMQVSIINYGGTVTSIITPDKDKKMGDVVLGFDSLAGYLQKENPYFGCLVGRYGNRIAKGKFTLDGKTYQLPLNNNGNTLHGGLKGLDKVIWQASKPAGDSSLQLTYTSPDGDQGFPGNLKVEVVYTLTADNALQIAYSATTDKATPINLTNHCYFNLSAGKEGTILNHEVTINAAKYTAVDTLLIPTGLLPDVKNTPMDFTSAKAIGKEIAAVPGGYDHNWVLNKNGTTLEKVATAYDPTSGRLMEVLTTEPGLQFYTGNFLDGTLHGKDNRVYAKHAAFCMETQHFPDGPNQPAFPNTILKPGEKYTSVTQYKFSVK</sequence>
<reference evidence="13 14" key="1">
    <citation type="submission" date="2020-01" db="EMBL/GenBank/DDBJ databases">
        <title>Genome analysis.</title>
        <authorList>
            <person name="Wu S."/>
            <person name="Wang G."/>
        </authorList>
    </citation>
    <scope>NUCLEOTIDE SEQUENCE [LARGE SCALE GENOMIC DNA]</scope>
    <source>
        <strain evidence="13 14">SYL130</strain>
    </source>
</reference>
<dbReference type="EMBL" id="JAACJS010000011">
    <property type="protein sequence ID" value="NCI49853.1"/>
    <property type="molecule type" value="Genomic_DNA"/>
</dbReference>
<organism evidence="13 14">
    <name type="scientific">Sediminibacterium roseum</name>
    <dbReference type="NCBI Taxonomy" id="1978412"/>
    <lineage>
        <taxon>Bacteria</taxon>
        <taxon>Pseudomonadati</taxon>
        <taxon>Bacteroidota</taxon>
        <taxon>Chitinophagia</taxon>
        <taxon>Chitinophagales</taxon>
        <taxon>Chitinophagaceae</taxon>
        <taxon>Sediminibacterium</taxon>
    </lineage>
</organism>
<dbReference type="InterPro" id="IPR047215">
    <property type="entry name" value="Galactose_mutarotase-like"/>
</dbReference>
<evidence type="ECO:0000256" key="3">
    <source>
        <dbReference type="ARBA" id="ARBA00005028"/>
    </source>
</evidence>
<dbReference type="PIRSF" id="PIRSF005096">
    <property type="entry name" value="GALM"/>
    <property type="match status" value="1"/>
</dbReference>
<dbReference type="EC" id="5.1.3.3" evidence="6 11"/>
<feature type="chain" id="PRO_5045735270" description="Aldose 1-epimerase" evidence="12">
    <location>
        <begin position="21"/>
        <end position="375"/>
    </location>
</feature>
<dbReference type="InterPro" id="IPR018052">
    <property type="entry name" value="Ald1_epimerase_CS"/>
</dbReference>
<evidence type="ECO:0000256" key="4">
    <source>
        <dbReference type="ARBA" id="ARBA00006206"/>
    </source>
</evidence>
<evidence type="ECO:0000256" key="11">
    <source>
        <dbReference type="PIRNR" id="PIRNR005096"/>
    </source>
</evidence>
<dbReference type="Proteomes" id="UP000753802">
    <property type="component" value="Unassembled WGS sequence"/>
</dbReference>
<keyword evidence="10 11" id="KW-0119">Carbohydrate metabolism</keyword>
<keyword evidence="14" id="KW-1185">Reference proteome</keyword>
<dbReference type="InterPro" id="IPR015443">
    <property type="entry name" value="Aldose_1-epimerase"/>
</dbReference>
<evidence type="ECO:0000256" key="2">
    <source>
        <dbReference type="ARBA" id="ARBA00001913"/>
    </source>
</evidence>
<evidence type="ECO:0000256" key="12">
    <source>
        <dbReference type="SAM" id="SignalP"/>
    </source>
</evidence>
<comment type="catalytic activity">
    <reaction evidence="1 11">
        <text>alpha-D-glucose = beta-D-glucose</text>
        <dbReference type="Rhea" id="RHEA:10264"/>
        <dbReference type="ChEBI" id="CHEBI:15903"/>
        <dbReference type="ChEBI" id="CHEBI:17925"/>
        <dbReference type="EC" id="5.1.3.3"/>
    </reaction>
</comment>
<dbReference type="NCBIfam" id="NF008277">
    <property type="entry name" value="PRK11055.1"/>
    <property type="match status" value="1"/>
</dbReference>
<dbReference type="PANTHER" id="PTHR10091">
    <property type="entry name" value="ALDOSE-1-EPIMERASE"/>
    <property type="match status" value="1"/>
</dbReference>
<keyword evidence="8" id="KW-0106">Calcium</keyword>
<dbReference type="Pfam" id="PF01263">
    <property type="entry name" value="Aldose_epim"/>
    <property type="match status" value="1"/>
</dbReference>
<dbReference type="PANTHER" id="PTHR10091:SF0">
    <property type="entry name" value="GALACTOSE MUTAROTASE"/>
    <property type="match status" value="1"/>
</dbReference>
<evidence type="ECO:0000313" key="14">
    <source>
        <dbReference type="Proteomes" id="UP000753802"/>
    </source>
</evidence>
<evidence type="ECO:0000256" key="8">
    <source>
        <dbReference type="ARBA" id="ARBA00022837"/>
    </source>
</evidence>
<comment type="caution">
    <text evidence="13">The sequence shown here is derived from an EMBL/GenBank/DDBJ whole genome shotgun (WGS) entry which is preliminary data.</text>
</comment>
<dbReference type="PROSITE" id="PS00545">
    <property type="entry name" value="ALDOSE_1_EPIMERASE"/>
    <property type="match status" value="1"/>
</dbReference>
<dbReference type="InterPro" id="IPR008183">
    <property type="entry name" value="Aldose_1/G6P_1-epimerase"/>
</dbReference>
<keyword evidence="12" id="KW-0732">Signal</keyword>
<comment type="cofactor">
    <cofactor evidence="2">
        <name>Ca(2+)</name>
        <dbReference type="ChEBI" id="CHEBI:29108"/>
    </cofactor>
</comment>
<dbReference type="PROSITE" id="PS51257">
    <property type="entry name" value="PROKAR_LIPOPROTEIN"/>
    <property type="match status" value="1"/>
</dbReference>
<comment type="subunit">
    <text evidence="5">Monomer.</text>
</comment>
<dbReference type="CDD" id="cd09019">
    <property type="entry name" value="galactose_mutarotase_like"/>
    <property type="match status" value="1"/>
</dbReference>
<evidence type="ECO:0000256" key="10">
    <source>
        <dbReference type="ARBA" id="ARBA00023277"/>
    </source>
</evidence>
<evidence type="ECO:0000256" key="9">
    <source>
        <dbReference type="ARBA" id="ARBA00023235"/>
    </source>
</evidence>